<dbReference type="InterPro" id="IPR000014">
    <property type="entry name" value="PAS"/>
</dbReference>
<dbReference type="InterPro" id="IPR000700">
    <property type="entry name" value="PAS-assoc_C"/>
</dbReference>
<dbReference type="Proteomes" id="UP000001203">
    <property type="component" value="Chromosome circular"/>
</dbReference>
<keyword evidence="8 9" id="KW-0472">Membrane</keyword>
<feature type="domain" description="PAS" evidence="11">
    <location>
        <begin position="1206"/>
        <end position="1264"/>
    </location>
</feature>
<dbReference type="SUPFAM" id="SSF47384">
    <property type="entry name" value="Homodimeric domain of signal transducing histidine kinase"/>
    <property type="match status" value="1"/>
</dbReference>
<dbReference type="Gene3D" id="1.10.287.130">
    <property type="match status" value="1"/>
</dbReference>
<accession>B1X007</accession>
<feature type="domain" description="PAS" evidence="11">
    <location>
        <begin position="819"/>
        <end position="889"/>
    </location>
</feature>
<keyword evidence="9" id="KW-0812">Transmembrane</keyword>
<evidence type="ECO:0000313" key="14">
    <source>
        <dbReference type="EMBL" id="ACB52906.1"/>
    </source>
</evidence>
<feature type="domain" description="PAC" evidence="12">
    <location>
        <begin position="887"/>
        <end position="943"/>
    </location>
</feature>
<dbReference type="Pfam" id="PF00512">
    <property type="entry name" value="HisKA"/>
    <property type="match status" value="1"/>
</dbReference>
<dbReference type="PRINTS" id="PR00344">
    <property type="entry name" value="BCTRLSENSOR"/>
</dbReference>
<dbReference type="SMART" id="SM00387">
    <property type="entry name" value="HATPase_c"/>
    <property type="match status" value="1"/>
</dbReference>
<evidence type="ECO:0000256" key="1">
    <source>
        <dbReference type="ARBA" id="ARBA00000085"/>
    </source>
</evidence>
<dbReference type="eggNOG" id="COG5002">
    <property type="taxonomic scope" value="Bacteria"/>
</dbReference>
<evidence type="ECO:0000256" key="2">
    <source>
        <dbReference type="ARBA" id="ARBA00004370"/>
    </source>
</evidence>
<dbReference type="CDD" id="cd16922">
    <property type="entry name" value="HATPase_EvgS-ArcB-TorS-like"/>
    <property type="match status" value="1"/>
</dbReference>
<dbReference type="CDD" id="cd00130">
    <property type="entry name" value="PAS"/>
    <property type="match status" value="7"/>
</dbReference>
<dbReference type="HOGENOM" id="CLU_000445_114_10_3"/>
<dbReference type="SMART" id="SM00091">
    <property type="entry name" value="PAS"/>
    <property type="match status" value="8"/>
</dbReference>
<dbReference type="PROSITE" id="PS50885">
    <property type="entry name" value="HAMP"/>
    <property type="match status" value="1"/>
</dbReference>
<dbReference type="GO" id="GO:0006355">
    <property type="term" value="P:regulation of DNA-templated transcription"/>
    <property type="evidence" value="ECO:0007669"/>
    <property type="project" value="InterPro"/>
</dbReference>
<evidence type="ECO:0000256" key="9">
    <source>
        <dbReference type="SAM" id="Phobius"/>
    </source>
</evidence>
<keyword evidence="15" id="KW-1185">Reference proteome</keyword>
<dbReference type="Pfam" id="PF08447">
    <property type="entry name" value="PAS_3"/>
    <property type="match status" value="3"/>
</dbReference>
<feature type="domain" description="PAC" evidence="12">
    <location>
        <begin position="510"/>
        <end position="560"/>
    </location>
</feature>
<dbReference type="Gene3D" id="3.30.565.10">
    <property type="entry name" value="Histidine kinase-like ATPase, C-terminal domain"/>
    <property type="match status" value="1"/>
</dbReference>
<evidence type="ECO:0000259" key="13">
    <source>
        <dbReference type="PROSITE" id="PS50885"/>
    </source>
</evidence>
<evidence type="ECO:0000259" key="12">
    <source>
        <dbReference type="PROSITE" id="PS50113"/>
    </source>
</evidence>
<gene>
    <name evidence="14" type="ordered locus">cce_3558</name>
</gene>
<dbReference type="STRING" id="43989.cce_3558"/>
<dbReference type="CDD" id="cd00082">
    <property type="entry name" value="HisKA"/>
    <property type="match status" value="1"/>
</dbReference>
<dbReference type="RefSeq" id="WP_009545278.1">
    <property type="nucleotide sequence ID" value="NC_010546.1"/>
</dbReference>
<name>B1X007_CROS5</name>
<keyword evidence="6" id="KW-0418">Kinase</keyword>
<dbReference type="SMART" id="SM00086">
    <property type="entry name" value="PAC"/>
    <property type="match status" value="8"/>
</dbReference>
<reference evidence="14 15" key="1">
    <citation type="journal article" date="2008" name="Proc. Natl. Acad. Sci. U.S.A.">
        <title>The genome of Cyanothece 51142, a unicellular diazotrophic cyanobacterium important in the marine nitrogen cycle.</title>
        <authorList>
            <person name="Welsh E.A."/>
            <person name="Liberton M."/>
            <person name="Stoeckel J."/>
            <person name="Loh T."/>
            <person name="Elvitigala T."/>
            <person name="Wang C."/>
            <person name="Wollam A."/>
            <person name="Fulton R.S."/>
            <person name="Clifton S.W."/>
            <person name="Jacobs J.M."/>
            <person name="Aurora R."/>
            <person name="Ghosh B.K."/>
            <person name="Sherman L.A."/>
            <person name="Smith R.D."/>
            <person name="Wilson R.K."/>
            <person name="Pakrasi H.B."/>
        </authorList>
    </citation>
    <scope>NUCLEOTIDE SEQUENCE [LARGE SCALE GENOMIC DNA]</scope>
    <source>
        <strain evidence="15">ATCC 51142 / BH68</strain>
    </source>
</reference>
<dbReference type="OrthoDB" id="518094at2"/>
<dbReference type="PROSITE" id="PS50113">
    <property type="entry name" value="PAC"/>
    <property type="match status" value="7"/>
</dbReference>
<dbReference type="InterPro" id="IPR035965">
    <property type="entry name" value="PAS-like_dom_sf"/>
</dbReference>
<comment type="subcellular location">
    <subcellularLocation>
        <location evidence="2">Membrane</location>
    </subcellularLocation>
</comment>
<keyword evidence="4" id="KW-0597">Phosphoprotein</keyword>
<dbReference type="PANTHER" id="PTHR43304">
    <property type="entry name" value="PHYTOCHROME-LIKE PROTEIN CPH1"/>
    <property type="match status" value="1"/>
</dbReference>
<feature type="domain" description="Histidine kinase" evidence="10">
    <location>
        <begin position="1451"/>
        <end position="1677"/>
    </location>
</feature>
<feature type="domain" description="PAC" evidence="12">
    <location>
        <begin position="640"/>
        <end position="692"/>
    </location>
</feature>
<dbReference type="InterPro" id="IPR013655">
    <property type="entry name" value="PAS_fold_3"/>
</dbReference>
<dbReference type="FunFam" id="3.30.565.10:FF:000006">
    <property type="entry name" value="Sensor histidine kinase WalK"/>
    <property type="match status" value="1"/>
</dbReference>
<feature type="domain" description="HAMP" evidence="13">
    <location>
        <begin position="374"/>
        <end position="427"/>
    </location>
</feature>
<feature type="transmembrane region" description="Helical" evidence="9">
    <location>
        <begin position="351"/>
        <end position="377"/>
    </location>
</feature>
<feature type="domain" description="PAS" evidence="11">
    <location>
        <begin position="1321"/>
        <end position="1391"/>
    </location>
</feature>
<dbReference type="EMBL" id="CP000806">
    <property type="protein sequence ID" value="ACB52906.1"/>
    <property type="molecule type" value="Genomic_DNA"/>
</dbReference>
<evidence type="ECO:0000256" key="7">
    <source>
        <dbReference type="ARBA" id="ARBA00023012"/>
    </source>
</evidence>
<keyword evidence="9" id="KW-1133">Transmembrane helix</keyword>
<proteinExistence type="predicted"/>
<feature type="domain" description="PAC" evidence="12">
    <location>
        <begin position="1015"/>
        <end position="1065"/>
    </location>
</feature>
<dbReference type="KEGG" id="cyt:cce_3558"/>
<dbReference type="FunFam" id="1.10.287.130:FF:000001">
    <property type="entry name" value="Two-component sensor histidine kinase"/>
    <property type="match status" value="1"/>
</dbReference>
<evidence type="ECO:0000313" key="15">
    <source>
        <dbReference type="Proteomes" id="UP000001203"/>
    </source>
</evidence>
<dbReference type="InterPro" id="IPR001610">
    <property type="entry name" value="PAC"/>
</dbReference>
<organism evidence="14 15">
    <name type="scientific">Crocosphaera subtropica (strain ATCC 51142 / BH68)</name>
    <name type="common">Cyanothece sp. (strain ATCC 51142)</name>
    <dbReference type="NCBI Taxonomy" id="43989"/>
    <lineage>
        <taxon>Bacteria</taxon>
        <taxon>Bacillati</taxon>
        <taxon>Cyanobacteriota</taxon>
        <taxon>Cyanophyceae</taxon>
        <taxon>Oscillatoriophycideae</taxon>
        <taxon>Chroococcales</taxon>
        <taxon>Aphanothecaceae</taxon>
        <taxon>Crocosphaera</taxon>
        <taxon>Crocosphaera subtropica</taxon>
    </lineage>
</organism>
<dbReference type="PANTHER" id="PTHR43304:SF1">
    <property type="entry name" value="PAC DOMAIN-CONTAINING PROTEIN"/>
    <property type="match status" value="1"/>
</dbReference>
<dbReference type="InterPro" id="IPR003660">
    <property type="entry name" value="HAMP_dom"/>
</dbReference>
<dbReference type="InterPro" id="IPR036890">
    <property type="entry name" value="HATPase_C_sf"/>
</dbReference>
<dbReference type="SUPFAM" id="SSF55785">
    <property type="entry name" value="PYP-like sensor domain (PAS domain)"/>
    <property type="match status" value="8"/>
</dbReference>
<evidence type="ECO:0000256" key="4">
    <source>
        <dbReference type="ARBA" id="ARBA00022553"/>
    </source>
</evidence>
<dbReference type="eggNOG" id="COG2205">
    <property type="taxonomic scope" value="Bacteria"/>
</dbReference>
<sequence>MPSINIRSYKIPLKWVLILPFVLQILGAVTLVGYLSYQSGKQSVEHLANDLLEEISGRVSDRLKTYLEMPQMLIEQNKRALEAGEINWNDFDALEAHFFREIEQFESITVLSFGNTQGEVIGVGRDRLGIITDPGSLTIWEARGKTPRIRRFYRIDDQGNRTEVIHTTPNFDVTKMGWYQGAIGQEQPQWTPIVKDVSIPVALMSAVRLVYLQGELKGVLHSDILLSDINLFLSSLSFASSGQIFIMEPTGDLVATSTQEQTFIKNSKGTELKRLQVINSENPLTRAIAQKIQEKWGDFRQIQSNQALELRVNQERHYINIRPYQDPFGLDWFIITAVPASQFMEPINANVGYTLILCGITLVSTTVVGILTAYWIIKPIRRLNQANKALLAGTWEDTLSQESNIVELFSLTNAFNQTASQLQQSLRRTETALQASQKKFTTIFRMSPDPIVISYWPDGRILEVNDRFIEFSGYSREELTDHTPLELNVFPNAQQYRNFQELLKRIGFAYSQEITLRLKSGEVRTVLLSAENHSIEQQEYIIATIRDVTQSKQLELALKDSRKKLNQILDNTFASIFSFRVFDDQTWTYNYQSIGSLILFGYTPQEIMADQGLWMSRVVPEDRDTIILPLFERFATEGTITVEYRFRHKNGSIRWISTTYTSYRDSSIDAWNVTGVSIDISDRKQIELALEQQKDLRESIFENSSDAIFLVDPQSLLIIDCNRRVVELFEADSKDDLIGIEGHTLQKQPFTEEEIKAIVAQMEAKGFWEREIEYITFKGQEFWGNLAAKPIGVGNQILHLVRVTDITERKQAVISLQDSEARYRAIVQDQTEFISRFLPDGTILFINEAYCRYFDVNASEVIGTTYQPVIFEPDREQVMEQVNSLSKENPITIIENRVIVNGQIRWTQWINHILFDEQGNFIEYQSVGRDIQELKEAEALLAEEVSRSNALFESSLDGIVVLNQQGYVVLANESFARMLGRTPEETARLHLRDWEAQFTREEIEQKITNSELCDDIFETRHRRKDGSIYDVEISATPVRWGSEIVQLCICRDISDRKQAETLLAEEVSRSNALFESSRDGIVILNQQGFVIRGNASFAKMLGYPPEEITSLHVIDWEAQLTEEEVQQKIAQTSWSSQTFETRHRRKNGSIYDVEISANPLNWGGETVLLCICRDISDRKEAEAALRHSEARYQNLVVTVPGVIYDYVIYPNGSERFVYMSPRCRELLETEPDMLIQDFSVFWRMVHPQDLSLIQQSKESALENNERFLTEIRLVLPSGRIKWIKITSQPTPNPHADGGKRWSGMMVDISDRKGAELALRDSEERFRSAFESAGVGMVLVSLNGQFLKVNQAFCEMLGYSEEELLLKNFQEITYPEDLAMSLEGFKQLVSGQSKTYQTEKRYISASGSIIWGFLTVSVIQDQDERPLYFVTQVQDITERRELDRLKTEFISVVSHELRTPLTSMRGALGLLNAGVLQEEPETVEHMLKIVLRNCDRLIRLVNDILDLERLESGKVRLIKEVCQVDNLLTDAVETISAMATEASITIELTSISAYVWASHDAIIQTLTNLLSNAIKFSTEGTKICLTAKLFNDPDSTAQTPSFVLFSVKDQGRGIPTNKLQTIFGRFQQVDASDARQKGGTGLGLAICQSIIQQHNGRIWVDSILGEGSTFYFTVPLFKEPY</sequence>
<dbReference type="GO" id="GO:0000155">
    <property type="term" value="F:phosphorelay sensor kinase activity"/>
    <property type="evidence" value="ECO:0007669"/>
    <property type="project" value="InterPro"/>
</dbReference>
<dbReference type="InterPro" id="IPR004358">
    <property type="entry name" value="Sig_transdc_His_kin-like_C"/>
</dbReference>
<dbReference type="InterPro" id="IPR013767">
    <property type="entry name" value="PAS_fold"/>
</dbReference>
<dbReference type="PROSITE" id="PS50109">
    <property type="entry name" value="HIS_KIN"/>
    <property type="match status" value="1"/>
</dbReference>
<comment type="catalytic activity">
    <reaction evidence="1">
        <text>ATP + protein L-histidine = ADP + protein N-phospho-L-histidine.</text>
        <dbReference type="EC" id="2.7.13.3"/>
    </reaction>
</comment>
<feature type="domain" description="PAC" evidence="12">
    <location>
        <begin position="1267"/>
        <end position="1320"/>
    </location>
</feature>
<dbReference type="InterPro" id="IPR036097">
    <property type="entry name" value="HisK_dim/P_sf"/>
</dbReference>
<keyword evidence="5" id="KW-0808">Transferase</keyword>
<dbReference type="Pfam" id="PF02518">
    <property type="entry name" value="HATPase_c"/>
    <property type="match status" value="1"/>
</dbReference>
<evidence type="ECO:0000259" key="11">
    <source>
        <dbReference type="PROSITE" id="PS50112"/>
    </source>
</evidence>
<dbReference type="EC" id="2.7.13.3" evidence="3"/>
<feature type="domain" description="PAS" evidence="11">
    <location>
        <begin position="944"/>
        <end position="985"/>
    </location>
</feature>
<keyword evidence="7" id="KW-0902">Two-component regulatory system</keyword>
<dbReference type="SUPFAM" id="SSF55874">
    <property type="entry name" value="ATPase domain of HSP90 chaperone/DNA topoisomerase II/histidine kinase"/>
    <property type="match status" value="1"/>
</dbReference>
<dbReference type="PROSITE" id="PS50112">
    <property type="entry name" value="PAS"/>
    <property type="match status" value="6"/>
</dbReference>
<dbReference type="InterPro" id="IPR005467">
    <property type="entry name" value="His_kinase_dom"/>
</dbReference>
<dbReference type="Pfam" id="PF13426">
    <property type="entry name" value="PAS_9"/>
    <property type="match status" value="3"/>
</dbReference>
<dbReference type="GO" id="GO:0016020">
    <property type="term" value="C:membrane"/>
    <property type="evidence" value="ECO:0007669"/>
    <property type="project" value="UniProtKB-SubCell"/>
</dbReference>
<dbReference type="InterPro" id="IPR003661">
    <property type="entry name" value="HisK_dim/P_dom"/>
</dbReference>
<evidence type="ECO:0000256" key="6">
    <source>
        <dbReference type="ARBA" id="ARBA00022777"/>
    </source>
</evidence>
<dbReference type="InterPro" id="IPR003594">
    <property type="entry name" value="HATPase_dom"/>
</dbReference>
<protein>
    <recommendedName>
        <fullName evidence="3">histidine kinase</fullName>
        <ecNumber evidence="3">2.7.13.3</ecNumber>
    </recommendedName>
</protein>
<evidence type="ECO:0000256" key="5">
    <source>
        <dbReference type="ARBA" id="ARBA00022679"/>
    </source>
</evidence>
<dbReference type="SMART" id="SM00388">
    <property type="entry name" value="HisKA"/>
    <property type="match status" value="1"/>
</dbReference>
<dbReference type="eggNOG" id="COG2202">
    <property type="taxonomic scope" value="Bacteria"/>
</dbReference>
<dbReference type="Gene3D" id="6.10.340.10">
    <property type="match status" value="1"/>
</dbReference>
<evidence type="ECO:0000256" key="8">
    <source>
        <dbReference type="ARBA" id="ARBA00023136"/>
    </source>
</evidence>
<feature type="domain" description="PAS" evidence="11">
    <location>
        <begin position="436"/>
        <end position="485"/>
    </location>
</feature>
<feature type="domain" description="PAC" evidence="12">
    <location>
        <begin position="1395"/>
        <end position="1447"/>
    </location>
</feature>
<dbReference type="InterPro" id="IPR052162">
    <property type="entry name" value="Sensor_kinase/Photoreceptor"/>
</dbReference>
<dbReference type="Gene3D" id="3.30.450.20">
    <property type="entry name" value="PAS domain"/>
    <property type="match status" value="10"/>
</dbReference>
<feature type="domain" description="PAC" evidence="12">
    <location>
        <begin position="1137"/>
        <end position="1187"/>
    </location>
</feature>
<feature type="transmembrane region" description="Helical" evidence="9">
    <location>
        <begin position="15"/>
        <end position="37"/>
    </location>
</feature>
<dbReference type="NCBIfam" id="TIGR00229">
    <property type="entry name" value="sensory_box"/>
    <property type="match status" value="7"/>
</dbReference>
<feature type="domain" description="PAS" evidence="11">
    <location>
        <begin position="1066"/>
        <end position="1108"/>
    </location>
</feature>
<dbReference type="Pfam" id="PF00989">
    <property type="entry name" value="PAS"/>
    <property type="match status" value="2"/>
</dbReference>
<evidence type="ECO:0000256" key="3">
    <source>
        <dbReference type="ARBA" id="ARBA00012438"/>
    </source>
</evidence>
<dbReference type="eggNOG" id="COG2770">
    <property type="taxonomic scope" value="Bacteria"/>
</dbReference>
<evidence type="ECO:0000259" key="10">
    <source>
        <dbReference type="PROSITE" id="PS50109"/>
    </source>
</evidence>